<evidence type="ECO:0000313" key="11">
    <source>
        <dbReference type="EnsemblPlants" id="Kaladp0060s0497.1.v1.1"/>
    </source>
</evidence>
<keyword evidence="7 8" id="KW-0067">ATP-binding</keyword>
<evidence type="ECO:0000256" key="8">
    <source>
        <dbReference type="PROSITE-ProRule" id="PRU10141"/>
    </source>
</evidence>
<feature type="compositionally biased region" description="Polar residues" evidence="9">
    <location>
        <begin position="16"/>
        <end position="31"/>
    </location>
</feature>
<dbReference type="PROSITE" id="PS50011">
    <property type="entry name" value="PROTEIN_KINASE_DOM"/>
    <property type="match status" value="1"/>
</dbReference>
<evidence type="ECO:0000256" key="6">
    <source>
        <dbReference type="ARBA" id="ARBA00022777"/>
    </source>
</evidence>
<feature type="binding site" evidence="8">
    <location>
        <position position="106"/>
    </location>
    <ligand>
        <name>ATP</name>
        <dbReference type="ChEBI" id="CHEBI:30616"/>
    </ligand>
</feature>
<dbReference type="Pfam" id="PF07714">
    <property type="entry name" value="PK_Tyr_Ser-Thr"/>
    <property type="match status" value="1"/>
</dbReference>
<keyword evidence="4" id="KW-0808">Transferase</keyword>
<dbReference type="AlphaFoldDB" id="A0A7N0UCV9"/>
<name>A0A7N0UCV9_KALFE</name>
<dbReference type="Gene3D" id="3.30.200.20">
    <property type="entry name" value="Phosphorylase Kinase, domain 1"/>
    <property type="match status" value="1"/>
</dbReference>
<protein>
    <recommendedName>
        <fullName evidence="2">non-specific serine/threonine protein kinase</fullName>
        <ecNumber evidence="2">2.7.11.1</ecNumber>
    </recommendedName>
</protein>
<dbReference type="PROSITE" id="PS00107">
    <property type="entry name" value="PROTEIN_KINASE_ATP"/>
    <property type="match status" value="1"/>
</dbReference>
<evidence type="ECO:0000256" key="5">
    <source>
        <dbReference type="ARBA" id="ARBA00022741"/>
    </source>
</evidence>
<evidence type="ECO:0000256" key="7">
    <source>
        <dbReference type="ARBA" id="ARBA00022840"/>
    </source>
</evidence>
<feature type="domain" description="Protein kinase" evidence="10">
    <location>
        <begin position="75"/>
        <end position="252"/>
    </location>
</feature>
<dbReference type="EC" id="2.7.11.1" evidence="2"/>
<feature type="region of interest" description="Disordered" evidence="9">
    <location>
        <begin position="15"/>
        <end position="43"/>
    </location>
</feature>
<sequence>MGNCWFGWWEPKIYKDSSNAKSGSPKVQSPSEKPKTDDSKLPTNPEEVEFLRRNSAVNPLTAFTFDELKIITGNFRQDHLLGGGGFGNVYKGIISEAVQPLTVAVKVHDGDNSYQGHREWLAEVIFLGQLSHPNLVKLIGYCCEDEHRVLIYEYMARGSVESHLFSMARASADAWQVLACLPERLSSDQLLDLVICFPLQQLSRLALCFWTVCCFSPFPVSYPRYYPGDSDSSSTSDDDEYRYYYYSGLHSD</sequence>
<dbReference type="GO" id="GO:0005524">
    <property type="term" value="F:ATP binding"/>
    <property type="evidence" value="ECO:0007669"/>
    <property type="project" value="UniProtKB-UniRule"/>
</dbReference>
<dbReference type="PANTHER" id="PTHR45621">
    <property type="entry name" value="OS01G0588500 PROTEIN-RELATED"/>
    <property type="match status" value="1"/>
</dbReference>
<dbReference type="InterPro" id="IPR050823">
    <property type="entry name" value="Plant_Ser_Thr_Prot_Kinase"/>
</dbReference>
<keyword evidence="12" id="KW-1185">Reference proteome</keyword>
<dbReference type="Gramene" id="Kaladp0060s0497.1.v1.1">
    <property type="protein sequence ID" value="Kaladp0060s0497.1.v1.1"/>
    <property type="gene ID" value="Kaladp0060s0497.v1.1"/>
</dbReference>
<dbReference type="InterPro" id="IPR017441">
    <property type="entry name" value="Protein_kinase_ATP_BS"/>
</dbReference>
<dbReference type="EnsemblPlants" id="Kaladp0060s0497.1.v1.1">
    <property type="protein sequence ID" value="Kaladp0060s0497.1.v1.1"/>
    <property type="gene ID" value="Kaladp0060s0497.v1.1"/>
</dbReference>
<evidence type="ECO:0000259" key="10">
    <source>
        <dbReference type="PROSITE" id="PS50011"/>
    </source>
</evidence>
<evidence type="ECO:0000256" key="9">
    <source>
        <dbReference type="SAM" id="MobiDB-lite"/>
    </source>
</evidence>
<keyword evidence="5 8" id="KW-0547">Nucleotide-binding</keyword>
<comment type="subcellular location">
    <subcellularLocation>
        <location evidence="1">Cell membrane</location>
    </subcellularLocation>
</comment>
<dbReference type="Proteomes" id="UP000594263">
    <property type="component" value="Unplaced"/>
</dbReference>
<evidence type="ECO:0000313" key="12">
    <source>
        <dbReference type="Proteomes" id="UP000594263"/>
    </source>
</evidence>
<evidence type="ECO:0000256" key="2">
    <source>
        <dbReference type="ARBA" id="ARBA00012513"/>
    </source>
</evidence>
<dbReference type="InterPro" id="IPR001245">
    <property type="entry name" value="Ser-Thr/Tyr_kinase_cat_dom"/>
</dbReference>
<dbReference type="SUPFAM" id="SSF56112">
    <property type="entry name" value="Protein kinase-like (PK-like)"/>
    <property type="match status" value="1"/>
</dbReference>
<proteinExistence type="predicted"/>
<evidence type="ECO:0000256" key="3">
    <source>
        <dbReference type="ARBA" id="ARBA00022475"/>
    </source>
</evidence>
<dbReference type="FunFam" id="3.30.200.20:FF:000228">
    <property type="entry name" value="Serine/threonine-protein kinase BIK1"/>
    <property type="match status" value="1"/>
</dbReference>
<keyword evidence="3" id="KW-1003">Cell membrane</keyword>
<organism evidence="11 12">
    <name type="scientific">Kalanchoe fedtschenkoi</name>
    <name type="common">Lavender scallops</name>
    <name type="synonym">South American air plant</name>
    <dbReference type="NCBI Taxonomy" id="63787"/>
    <lineage>
        <taxon>Eukaryota</taxon>
        <taxon>Viridiplantae</taxon>
        <taxon>Streptophyta</taxon>
        <taxon>Embryophyta</taxon>
        <taxon>Tracheophyta</taxon>
        <taxon>Spermatophyta</taxon>
        <taxon>Magnoliopsida</taxon>
        <taxon>eudicotyledons</taxon>
        <taxon>Gunneridae</taxon>
        <taxon>Pentapetalae</taxon>
        <taxon>Saxifragales</taxon>
        <taxon>Crassulaceae</taxon>
        <taxon>Kalanchoe</taxon>
    </lineage>
</organism>
<evidence type="ECO:0000256" key="1">
    <source>
        <dbReference type="ARBA" id="ARBA00004236"/>
    </source>
</evidence>
<dbReference type="GO" id="GO:0004674">
    <property type="term" value="F:protein serine/threonine kinase activity"/>
    <property type="evidence" value="ECO:0007669"/>
    <property type="project" value="UniProtKB-EC"/>
</dbReference>
<evidence type="ECO:0000256" key="4">
    <source>
        <dbReference type="ARBA" id="ARBA00022679"/>
    </source>
</evidence>
<dbReference type="GO" id="GO:0005886">
    <property type="term" value="C:plasma membrane"/>
    <property type="evidence" value="ECO:0007669"/>
    <property type="project" value="UniProtKB-SubCell"/>
</dbReference>
<keyword evidence="6" id="KW-0418">Kinase</keyword>
<dbReference type="InterPro" id="IPR000719">
    <property type="entry name" value="Prot_kinase_dom"/>
</dbReference>
<reference evidence="11" key="1">
    <citation type="submission" date="2021-01" db="UniProtKB">
        <authorList>
            <consortium name="EnsemblPlants"/>
        </authorList>
    </citation>
    <scope>IDENTIFICATION</scope>
</reference>
<accession>A0A7N0UCV9</accession>
<keyword evidence="3" id="KW-0472">Membrane</keyword>
<dbReference type="InterPro" id="IPR011009">
    <property type="entry name" value="Kinase-like_dom_sf"/>
</dbReference>